<proteinExistence type="predicted"/>
<dbReference type="GO" id="GO:0052816">
    <property type="term" value="F:long-chain fatty acyl-CoA hydrolase activity"/>
    <property type="evidence" value="ECO:0007669"/>
    <property type="project" value="TreeGrafter"/>
</dbReference>
<dbReference type="GO" id="GO:0009062">
    <property type="term" value="P:fatty acid catabolic process"/>
    <property type="evidence" value="ECO:0007669"/>
    <property type="project" value="TreeGrafter"/>
</dbReference>
<dbReference type="GO" id="GO:0005829">
    <property type="term" value="C:cytosol"/>
    <property type="evidence" value="ECO:0007669"/>
    <property type="project" value="TreeGrafter"/>
</dbReference>
<dbReference type="AlphaFoldDB" id="A0A3B0ZT91"/>
<dbReference type="GO" id="GO:0006637">
    <property type="term" value="P:acyl-CoA metabolic process"/>
    <property type="evidence" value="ECO:0007669"/>
    <property type="project" value="TreeGrafter"/>
</dbReference>
<dbReference type="InterPro" id="IPR029069">
    <property type="entry name" value="HotDog_dom_sf"/>
</dbReference>
<dbReference type="InterPro" id="IPR006683">
    <property type="entry name" value="Thioestr_dom"/>
</dbReference>
<dbReference type="InterPro" id="IPR040170">
    <property type="entry name" value="Cytosol_ACT"/>
</dbReference>
<dbReference type="CDD" id="cd03442">
    <property type="entry name" value="BFIT_BACH"/>
    <property type="match status" value="1"/>
</dbReference>
<dbReference type="PROSITE" id="PS51770">
    <property type="entry name" value="HOTDOG_ACOT"/>
    <property type="match status" value="1"/>
</dbReference>
<sequence>MKDTDITMPVSPTLLPQDKQPSIRVLAMPADTNAAGDIFGGWLMSQIDIAGSIIAYRRAAGRIVTVAVNNFEFIKPVFVGDLVSIFADPVKVGNSSITIEVSAYAERNRGQNECHLVAQAILTYVAIDENRKPRSIDS</sequence>
<reference evidence="3" key="1">
    <citation type="submission" date="2018-06" db="EMBL/GenBank/DDBJ databases">
        <authorList>
            <person name="Zhirakovskaya E."/>
        </authorList>
    </citation>
    <scope>NUCLEOTIDE SEQUENCE</scope>
</reference>
<gene>
    <name evidence="3" type="ORF">MNBD_GAMMA21-1752</name>
</gene>
<dbReference type="EMBL" id="UOFR01000003">
    <property type="protein sequence ID" value="VAW90672.1"/>
    <property type="molecule type" value="Genomic_DNA"/>
</dbReference>
<protein>
    <recommendedName>
        <fullName evidence="2">HotDog ACOT-type domain-containing protein</fullName>
    </recommendedName>
</protein>
<dbReference type="InterPro" id="IPR033120">
    <property type="entry name" value="HOTDOG_ACOT"/>
</dbReference>
<accession>A0A3B0ZT91</accession>
<organism evidence="3">
    <name type="scientific">hydrothermal vent metagenome</name>
    <dbReference type="NCBI Taxonomy" id="652676"/>
    <lineage>
        <taxon>unclassified sequences</taxon>
        <taxon>metagenomes</taxon>
        <taxon>ecological metagenomes</taxon>
    </lineage>
</organism>
<feature type="domain" description="HotDog ACOT-type" evidence="2">
    <location>
        <begin position="17"/>
        <end position="130"/>
    </location>
</feature>
<dbReference type="PANTHER" id="PTHR11049">
    <property type="entry name" value="ACYL COENZYME A THIOESTER HYDROLASE"/>
    <property type="match status" value="1"/>
</dbReference>
<keyword evidence="1" id="KW-0378">Hydrolase</keyword>
<dbReference type="SUPFAM" id="SSF54637">
    <property type="entry name" value="Thioesterase/thiol ester dehydrase-isomerase"/>
    <property type="match status" value="1"/>
</dbReference>
<dbReference type="Gene3D" id="3.10.129.10">
    <property type="entry name" value="Hotdog Thioesterase"/>
    <property type="match status" value="1"/>
</dbReference>
<evidence type="ECO:0000256" key="1">
    <source>
        <dbReference type="ARBA" id="ARBA00022801"/>
    </source>
</evidence>
<evidence type="ECO:0000259" key="2">
    <source>
        <dbReference type="PROSITE" id="PS51770"/>
    </source>
</evidence>
<evidence type="ECO:0000313" key="3">
    <source>
        <dbReference type="EMBL" id="VAW90672.1"/>
    </source>
</evidence>
<dbReference type="PANTHER" id="PTHR11049:SF5">
    <property type="entry name" value="ACYL-COA THIOESTER HYDROLASE YCIA"/>
    <property type="match status" value="1"/>
</dbReference>
<name>A0A3B0ZT91_9ZZZZ</name>
<dbReference type="Pfam" id="PF03061">
    <property type="entry name" value="4HBT"/>
    <property type="match status" value="1"/>
</dbReference>